<sequence length="545" mass="58699">MSRFTENMFRNAHESTKGMVTGEPHHPVRRTWLEVHERARRVAGGLAAAGIGHGDAIGVLAGAPVEIAPTAQGLWMRGASLTMLHQPTPRTDLESWAKDTTIVVDMIEAKAVVVSEPFMPAVPVLAGRGLKVLTIEQLLASDPIDPVDTDEDDLALMQLTSGSTGSPKAVHITHRNIYSNAEAMFVAAKMDPSGNDVMLSWLPCFHDMGMVGFLTVPMYFGVELVKVTPMDFLRDTLLWAKLIDKYGGTMTAAPNFAYALFAKRLRNQATPGQFDLSTLRFALSGAEPVDPADVEDLIDAGKPFGLRPEAVMPAYGMAETTLAVSFSELGDGLVVDDVDADLLAALRRAVPATKGNTRRLASLGPLLHGIEARIVDENGAVLPPRGVGVIELRGEPVTPGYTTMGGFIPAQDEHGWYDTGDLGYLMENGHIVVCGRVKDVIIMAGRNIYPTDIERAACRVEGVRPGCAVAVRLDAGHARETFAVAVESNAHQDPAEVRRIEHQVAHEVVREVDMRPRNVVVLGPGTIPKTPSGKLRRANSVTLVT</sequence>
<dbReference type="InterPro" id="IPR040097">
    <property type="entry name" value="FAAL/FAAC"/>
</dbReference>
<reference evidence="5" key="1">
    <citation type="submission" date="2022-05" db="EMBL/GenBank/DDBJ databases">
        <title>A methanotrophic Mycobacterium dominates a cave microbial ecosystem.</title>
        <authorList>
            <person name="Van Spanning R.J.M."/>
            <person name="Guan Q."/>
            <person name="Melkonian C."/>
            <person name="Gallant J."/>
            <person name="Polerecky L."/>
            <person name="Flot J.-F."/>
            <person name="Brandt B.W."/>
            <person name="Braster M."/>
            <person name="Iturbe Espinoza P."/>
            <person name="Aerts J."/>
            <person name="Meima-Franke M."/>
            <person name="Piersma S.R."/>
            <person name="Bunduc C."/>
            <person name="Ummels R."/>
            <person name="Pain A."/>
            <person name="Fleming E.J."/>
            <person name="van der Wel N."/>
            <person name="Gherman V.D."/>
            <person name="Sarbu S.M."/>
            <person name="Bodelier P.L.E."/>
            <person name="Bitter W."/>
        </authorList>
    </citation>
    <scope>NUCLEOTIDE SEQUENCE</scope>
    <source>
        <strain evidence="5">Sulfur Cave</strain>
    </source>
</reference>
<dbReference type="CDD" id="cd05931">
    <property type="entry name" value="FAAL"/>
    <property type="match status" value="1"/>
</dbReference>
<evidence type="ECO:0000256" key="1">
    <source>
        <dbReference type="ARBA" id="ARBA00006432"/>
    </source>
</evidence>
<dbReference type="EMBL" id="CP097320">
    <property type="protein sequence ID" value="UQX12154.1"/>
    <property type="molecule type" value="Genomic_DNA"/>
</dbReference>
<evidence type="ECO:0000256" key="2">
    <source>
        <dbReference type="ARBA" id="ARBA00022598"/>
    </source>
</evidence>
<feature type="domain" description="AMP-dependent synthetase/ligase" evidence="4">
    <location>
        <begin position="27"/>
        <end position="401"/>
    </location>
</feature>
<dbReference type="RefSeq" id="WP_219067702.1">
    <property type="nucleotide sequence ID" value="NZ_CAJUXY010000023.1"/>
</dbReference>
<protein>
    <submittedName>
        <fullName evidence="5">Fatty acyl-AMP ligase</fullName>
    </submittedName>
</protein>
<name>A0ABY4QNE9_9MYCO</name>
<dbReference type="InterPro" id="IPR000873">
    <property type="entry name" value="AMP-dep_synth/lig_dom"/>
</dbReference>
<dbReference type="Proteomes" id="UP001056610">
    <property type="component" value="Chromosome"/>
</dbReference>
<evidence type="ECO:0000256" key="3">
    <source>
        <dbReference type="SAM" id="MobiDB-lite"/>
    </source>
</evidence>
<dbReference type="Pfam" id="PF00501">
    <property type="entry name" value="AMP-binding"/>
    <property type="match status" value="1"/>
</dbReference>
<gene>
    <name evidence="5" type="ORF">M5I08_07595</name>
</gene>
<dbReference type="PROSITE" id="PS00455">
    <property type="entry name" value="AMP_BINDING"/>
    <property type="match status" value="1"/>
</dbReference>
<dbReference type="PANTHER" id="PTHR22754:SF32">
    <property type="entry name" value="DISCO-INTERACTING PROTEIN 2"/>
    <property type="match status" value="1"/>
</dbReference>
<proteinExistence type="inferred from homology"/>
<comment type="similarity">
    <text evidence="1">Belongs to the ATP-dependent AMP-binding enzyme family.</text>
</comment>
<evidence type="ECO:0000313" key="5">
    <source>
        <dbReference type="EMBL" id="UQX12154.1"/>
    </source>
</evidence>
<organism evidence="5 6">
    <name type="scientific">Candidatus Mycobacterium methanotrophicum</name>
    <dbReference type="NCBI Taxonomy" id="2943498"/>
    <lineage>
        <taxon>Bacteria</taxon>
        <taxon>Bacillati</taxon>
        <taxon>Actinomycetota</taxon>
        <taxon>Actinomycetes</taxon>
        <taxon>Mycobacteriales</taxon>
        <taxon>Mycobacteriaceae</taxon>
        <taxon>Mycobacterium</taxon>
    </lineage>
</organism>
<evidence type="ECO:0000259" key="4">
    <source>
        <dbReference type="Pfam" id="PF00501"/>
    </source>
</evidence>
<keyword evidence="6" id="KW-1185">Reference proteome</keyword>
<accession>A0ABY4QNE9</accession>
<evidence type="ECO:0000313" key="6">
    <source>
        <dbReference type="Proteomes" id="UP001056610"/>
    </source>
</evidence>
<keyword evidence="2 5" id="KW-0436">Ligase</keyword>
<dbReference type="InterPro" id="IPR020845">
    <property type="entry name" value="AMP-binding_CS"/>
</dbReference>
<feature type="region of interest" description="Disordered" evidence="3">
    <location>
        <begin position="1"/>
        <end position="24"/>
    </location>
</feature>
<dbReference type="PANTHER" id="PTHR22754">
    <property type="entry name" value="DISCO-INTERACTING PROTEIN 2 DIP2 -RELATED"/>
    <property type="match status" value="1"/>
</dbReference>
<dbReference type="GO" id="GO:0016874">
    <property type="term" value="F:ligase activity"/>
    <property type="evidence" value="ECO:0007669"/>
    <property type="project" value="UniProtKB-KW"/>
</dbReference>
<dbReference type="NCBIfam" id="NF005850">
    <property type="entry name" value="PRK07768.1"/>
    <property type="match status" value="1"/>
</dbReference>